<dbReference type="PANTHER" id="PTHR30462">
    <property type="entry name" value="INTERMEMBRANE TRANSPORT PROTEIN PQIB-RELATED"/>
    <property type="match status" value="1"/>
</dbReference>
<keyword evidence="4 7" id="KW-0812">Transmembrane</keyword>
<evidence type="ECO:0000256" key="7">
    <source>
        <dbReference type="SAM" id="Phobius"/>
    </source>
</evidence>
<dbReference type="OrthoDB" id="9806984at2"/>
<evidence type="ECO:0000313" key="11">
    <source>
        <dbReference type="Proteomes" id="UP000732858"/>
    </source>
</evidence>
<protein>
    <submittedName>
        <fullName evidence="10">MCE family protein</fullName>
    </submittedName>
</protein>
<reference evidence="10 12" key="1">
    <citation type="journal article" date="2021" name="Mol. Ecol.">
        <title>Polar bear-adapted Ursidibacter maritimus are remarkably conserved after generations in captivity.</title>
        <authorList>
            <person name="Espinosa-Gongora C."/>
            <person name="Hansen M.J."/>
            <person name="Bertelsen M.F."/>
            <person name="Bojesen A.M."/>
        </authorList>
    </citation>
    <scope>NUCLEOTIDE SEQUENCE</scope>
    <source>
        <strain evidence="10">Pb43105x</strain>
        <strain evidence="9 12">Pb43106</strain>
    </source>
</reference>
<evidence type="ECO:0000256" key="5">
    <source>
        <dbReference type="ARBA" id="ARBA00022989"/>
    </source>
</evidence>
<evidence type="ECO:0000256" key="1">
    <source>
        <dbReference type="ARBA" id="ARBA00004533"/>
    </source>
</evidence>
<feature type="transmembrane region" description="Helical" evidence="7">
    <location>
        <begin position="21"/>
        <end position="41"/>
    </location>
</feature>
<name>A0A949T2Q1_9PAST</name>
<feature type="domain" description="Mce/MlaD" evidence="8">
    <location>
        <begin position="754"/>
        <end position="821"/>
    </location>
</feature>
<evidence type="ECO:0000313" key="9">
    <source>
        <dbReference type="EMBL" id="MBV6530673.1"/>
    </source>
</evidence>
<keyword evidence="12" id="KW-1185">Reference proteome</keyword>
<evidence type="ECO:0000256" key="4">
    <source>
        <dbReference type="ARBA" id="ARBA00022692"/>
    </source>
</evidence>
<comment type="caution">
    <text evidence="10">The sequence shown here is derived from an EMBL/GenBank/DDBJ whole genome shotgun (WGS) entry which is preliminary data.</text>
</comment>
<feature type="domain" description="Mce/MlaD" evidence="8">
    <location>
        <begin position="162"/>
        <end position="219"/>
    </location>
</feature>
<feature type="domain" description="Mce/MlaD" evidence="8">
    <location>
        <begin position="45"/>
        <end position="136"/>
    </location>
</feature>
<evidence type="ECO:0000313" key="12">
    <source>
        <dbReference type="Proteomes" id="UP001196379"/>
    </source>
</evidence>
<dbReference type="InterPro" id="IPR003399">
    <property type="entry name" value="Mce/MlaD"/>
</dbReference>
<dbReference type="PANTHER" id="PTHR30462:SF0">
    <property type="entry name" value="INTERMEMBRANE TRANSPORT PROTEIN YEBT"/>
    <property type="match status" value="1"/>
</dbReference>
<proteinExistence type="predicted"/>
<keyword evidence="3" id="KW-0997">Cell inner membrane</keyword>
<evidence type="ECO:0000256" key="3">
    <source>
        <dbReference type="ARBA" id="ARBA00022519"/>
    </source>
</evidence>
<dbReference type="EMBL" id="JABUMC010000001">
    <property type="protein sequence ID" value="MBV6545749.1"/>
    <property type="molecule type" value="Genomic_DNA"/>
</dbReference>
<evidence type="ECO:0000256" key="2">
    <source>
        <dbReference type="ARBA" id="ARBA00022475"/>
    </source>
</evidence>
<accession>A0A949T2Q1</accession>
<dbReference type="InterPro" id="IPR051800">
    <property type="entry name" value="PqiA-PqiB_transport"/>
</dbReference>
<organism evidence="10 11">
    <name type="scientific">Ursidibacter maritimus</name>
    <dbReference type="NCBI Taxonomy" id="1331689"/>
    <lineage>
        <taxon>Bacteria</taxon>
        <taxon>Pseudomonadati</taxon>
        <taxon>Pseudomonadota</taxon>
        <taxon>Gammaproteobacteria</taxon>
        <taxon>Pasteurellales</taxon>
        <taxon>Pasteurellaceae</taxon>
        <taxon>Ursidibacter</taxon>
    </lineage>
</organism>
<evidence type="ECO:0000313" key="10">
    <source>
        <dbReference type="EMBL" id="MBV6545749.1"/>
    </source>
</evidence>
<dbReference type="EMBL" id="JABULY010000001">
    <property type="protein sequence ID" value="MBV6530673.1"/>
    <property type="molecule type" value="Genomic_DNA"/>
</dbReference>
<dbReference type="GeneID" id="65548749"/>
<dbReference type="AlphaFoldDB" id="A0A949T2Q1"/>
<keyword evidence="2" id="KW-1003">Cell membrane</keyword>
<evidence type="ECO:0000259" key="8">
    <source>
        <dbReference type="Pfam" id="PF02470"/>
    </source>
</evidence>
<gene>
    <name evidence="9" type="ORF">HT657_00685</name>
    <name evidence="10" type="ORF">HT672_00285</name>
</gene>
<dbReference type="Proteomes" id="UP000732858">
    <property type="component" value="Unassembled WGS sequence"/>
</dbReference>
<sequence>MSNNLTEAIPAKVRQPRKISPFWLLPLVAFIIGSLLFFQILKERGEHITIRFHDGAGITAGKTTIRYQGLQIGLVKRVSFTDDLKEVEVTAEINPEAKSVLRSDTKFWLVRPTASLAGISGLDTLVSGNYITLLPGEGSSEDEFIAENEPPLVPLNEGDLMVKLLADDLGSITVGSSVYFRKVPVGTVADYRFTKDQKNVEIELIIDKKYANLVKQDSHFWNISGIKADLNMATGLSVQIDSLLSVVQGAVAFDSPEHSEQAQQGREYTLYSDLKAAKRGIEVDVTLPAMTTVQANETGVFYQGIQVGILSQLDSPLDVKEKHNDSASLKGKLLIDPNYQELLRANSAIVLKQPKFSFNKEQLTKIGEVFRGNYFELISGDGEPSKQFVVQRNDDFLLNRADTTTFTLTAPQSYGVDQGQGIYYHDVQIGELLKRDVTVENVKFTAIIFPEYRHLIGQQSKFVAISNLDVSIGLDGMRVQAGSPTSWLQGGIRLLDGKPSGKIQTQYPLYKDIESAESGLIGSEKNATLSLSAMELSGIDKGSVILYRKFPIGEVLAIRPQKSRFDVDLFIEPKYRHLISEHSRFWIEPAVKVDLSANGLSLQADPLLRTLKGAISFDNNGAKNNRILYASFDKARSGNTYVTLVAKDASKLSEGMPIKYMGLTIGKVETLKLENAKKQVKVTAFIDGQYFNTVAKSGSQFKAISPEISTTGFKNLDAALQNYIAVEVGSGTKKTEFTLAETDTLATQYSNAFPIIVETTDANGITPDAPVLYRGMQVGVVKRLSLSELGDRVLIHLQISSQYSHLVRKNSQFWTASGYTMDISLSGASINSGTMSQLLNGGIAFSTPSGKVVQPQAEANRRFRLQRKTPEDALSWDQGVAE</sequence>
<keyword evidence="5 7" id="KW-1133">Transmembrane helix</keyword>
<evidence type="ECO:0000256" key="6">
    <source>
        <dbReference type="ARBA" id="ARBA00023136"/>
    </source>
</evidence>
<keyword evidence="6 7" id="KW-0472">Membrane</keyword>
<dbReference type="Proteomes" id="UP001196379">
    <property type="component" value="Unassembled WGS sequence"/>
</dbReference>
<dbReference type="GO" id="GO:0005886">
    <property type="term" value="C:plasma membrane"/>
    <property type="evidence" value="ECO:0007669"/>
    <property type="project" value="UniProtKB-SubCell"/>
</dbReference>
<feature type="domain" description="Mce/MlaD" evidence="8">
    <location>
        <begin position="640"/>
        <end position="728"/>
    </location>
</feature>
<dbReference type="Pfam" id="PF02470">
    <property type="entry name" value="MlaD"/>
    <property type="match status" value="4"/>
</dbReference>
<comment type="subcellular location">
    <subcellularLocation>
        <location evidence="1">Cell inner membrane</location>
    </subcellularLocation>
</comment>
<dbReference type="RefSeq" id="WP_157402906.1">
    <property type="nucleotide sequence ID" value="NZ_JABULY010000001.1"/>
</dbReference>